<reference evidence="2" key="1">
    <citation type="submission" date="2015-06" db="EMBL/GenBank/DDBJ databases">
        <authorList>
            <person name="Hoefler B.C."/>
            <person name="Straight P.D."/>
        </authorList>
    </citation>
    <scope>NUCLEOTIDE SEQUENCE</scope>
</reference>
<sequence>SSLVIMEDETQTQQQQLQQHEEHILQQAQGDDQQDDRQTEVMKTVTALTLSDEDCVTETDSATYMCVQEEGYEQESSASNADALQQLEVQQQHQQAYAQQRSQKPTHHRQYNPKKSVSFKTLVDIFQLSDAWQLHVKKSSLKTEEDQAKRRILQRNY</sequence>
<feature type="non-terminal residue" evidence="2">
    <location>
        <position position="1"/>
    </location>
</feature>
<evidence type="ECO:0000313" key="2">
    <source>
        <dbReference type="EMBL" id="JAI35015.1"/>
    </source>
</evidence>
<evidence type="ECO:0000256" key="1">
    <source>
        <dbReference type="SAM" id="MobiDB-lite"/>
    </source>
</evidence>
<dbReference type="OrthoDB" id="7847194at2759"/>
<feature type="region of interest" description="Disordered" evidence="1">
    <location>
        <begin position="73"/>
        <end position="114"/>
    </location>
</feature>
<protein>
    <submittedName>
        <fullName evidence="2">Uncharacterized protein</fullName>
    </submittedName>
</protein>
<feature type="compositionally biased region" description="Acidic residues" evidence="1">
    <location>
        <begin position="1"/>
        <end position="10"/>
    </location>
</feature>
<gene>
    <name evidence="2" type="ORF">c2_g1_i1</name>
</gene>
<dbReference type="AlphaFoldDB" id="A0A0K8V8U3"/>
<name>A0A0K8V8U3_BACLA</name>
<accession>A0A0K8V8U3</accession>
<feature type="region of interest" description="Disordered" evidence="1">
    <location>
        <begin position="1"/>
        <end position="40"/>
    </location>
</feature>
<proteinExistence type="predicted"/>
<organism evidence="2">
    <name type="scientific">Bactrocera latifrons</name>
    <name type="common">Malaysian fruit fly</name>
    <name type="synonym">Chaetodacus latifrons</name>
    <dbReference type="NCBI Taxonomy" id="174628"/>
    <lineage>
        <taxon>Eukaryota</taxon>
        <taxon>Metazoa</taxon>
        <taxon>Ecdysozoa</taxon>
        <taxon>Arthropoda</taxon>
        <taxon>Hexapoda</taxon>
        <taxon>Insecta</taxon>
        <taxon>Pterygota</taxon>
        <taxon>Neoptera</taxon>
        <taxon>Endopterygota</taxon>
        <taxon>Diptera</taxon>
        <taxon>Brachycera</taxon>
        <taxon>Muscomorpha</taxon>
        <taxon>Tephritoidea</taxon>
        <taxon>Tephritidae</taxon>
        <taxon>Bactrocera</taxon>
        <taxon>Bactrocera</taxon>
    </lineage>
</organism>
<feature type="compositionally biased region" description="Low complexity" evidence="1">
    <location>
        <begin position="81"/>
        <end position="103"/>
    </location>
</feature>
<dbReference type="EMBL" id="GDHF01017299">
    <property type="protein sequence ID" value="JAI35015.1"/>
    <property type="molecule type" value="Transcribed_RNA"/>
</dbReference>